<reference evidence="3" key="1">
    <citation type="journal article" date="2017" name="Nat. Ecol. Evol.">
        <title>Genome expansion and lineage-specific genetic innovations in the forest pathogenic fungi Armillaria.</title>
        <authorList>
            <person name="Sipos G."/>
            <person name="Prasanna A.N."/>
            <person name="Walter M.C."/>
            <person name="O'Connor E."/>
            <person name="Balint B."/>
            <person name="Krizsan K."/>
            <person name="Kiss B."/>
            <person name="Hess J."/>
            <person name="Varga T."/>
            <person name="Slot J."/>
            <person name="Riley R."/>
            <person name="Boka B."/>
            <person name="Rigling D."/>
            <person name="Barry K."/>
            <person name="Lee J."/>
            <person name="Mihaltcheva S."/>
            <person name="LaButti K."/>
            <person name="Lipzen A."/>
            <person name="Waldron R."/>
            <person name="Moloney N.M."/>
            <person name="Sperisen C."/>
            <person name="Kredics L."/>
            <person name="Vagvoelgyi C."/>
            <person name="Patrignani A."/>
            <person name="Fitzpatrick D."/>
            <person name="Nagy I."/>
            <person name="Doyle S."/>
            <person name="Anderson J.B."/>
            <person name="Grigoriev I.V."/>
            <person name="Gueldener U."/>
            <person name="Muensterkoetter M."/>
            <person name="Nagy L.G."/>
        </authorList>
    </citation>
    <scope>NUCLEOTIDE SEQUENCE [LARGE SCALE GENOMIC DNA]</scope>
    <source>
        <strain evidence="3">28-4</strain>
    </source>
</reference>
<dbReference type="EMBL" id="KZ293440">
    <property type="protein sequence ID" value="PBK66587.1"/>
    <property type="molecule type" value="Genomic_DNA"/>
</dbReference>
<gene>
    <name evidence="2" type="ORF">ARMSODRAFT_977489</name>
</gene>
<dbReference type="AlphaFoldDB" id="A0A2H3BPU0"/>
<evidence type="ECO:0000256" key="1">
    <source>
        <dbReference type="SAM" id="MobiDB-lite"/>
    </source>
</evidence>
<feature type="region of interest" description="Disordered" evidence="1">
    <location>
        <begin position="355"/>
        <end position="408"/>
    </location>
</feature>
<accession>A0A2H3BPU0</accession>
<feature type="compositionally biased region" description="Basic and acidic residues" evidence="1">
    <location>
        <begin position="103"/>
        <end position="116"/>
    </location>
</feature>
<name>A0A2H3BPU0_9AGAR</name>
<proteinExistence type="predicted"/>
<feature type="region of interest" description="Disordered" evidence="1">
    <location>
        <begin position="87"/>
        <end position="116"/>
    </location>
</feature>
<organism evidence="2 3">
    <name type="scientific">Armillaria solidipes</name>
    <dbReference type="NCBI Taxonomy" id="1076256"/>
    <lineage>
        <taxon>Eukaryota</taxon>
        <taxon>Fungi</taxon>
        <taxon>Dikarya</taxon>
        <taxon>Basidiomycota</taxon>
        <taxon>Agaricomycotina</taxon>
        <taxon>Agaricomycetes</taxon>
        <taxon>Agaricomycetidae</taxon>
        <taxon>Agaricales</taxon>
        <taxon>Marasmiineae</taxon>
        <taxon>Physalacriaceae</taxon>
        <taxon>Armillaria</taxon>
    </lineage>
</organism>
<sequence>MSIEWLCTLFFVSFPHHLASHRHPHSTIAHSNGYKPQEPWRASMNNPATIAKPSCEAALFLPPKQRLITSTIAIRVNRSCTVDSRMPMTTGRRQQQWDEQGDFEDKGRVQQRAGDDYGTRGGRLNCVIGQEWYGQDSRMMNGTPMSSNSSNRDYFLGINKYQTHHGLYNDHWTSTPIFKTRESDSGHHFHWRMREWAGGMDTWRACRMHPQSWLCDHLDACHSHHLPTPGLPAPPNLPAYPKCEHSHGWTVTSVRRGIMVAVPLIIPPMRCTRSLLISLLLHGITFPLPSLHHNIMQLHGINHELEHINYLYCKTLDQFASAKGDNKLIKALSGTYYEVHSFIIDDGLQRSIGQPLNLPQGPEYVPSDNDTSMWNEGEDDEGEADVEQAAGPSGTQGGDESGAAGAFK</sequence>
<protein>
    <submittedName>
        <fullName evidence="2">Uncharacterized protein</fullName>
    </submittedName>
</protein>
<evidence type="ECO:0000313" key="3">
    <source>
        <dbReference type="Proteomes" id="UP000218334"/>
    </source>
</evidence>
<dbReference type="Proteomes" id="UP000218334">
    <property type="component" value="Unassembled WGS sequence"/>
</dbReference>
<feature type="compositionally biased region" description="Acidic residues" evidence="1">
    <location>
        <begin position="376"/>
        <end position="386"/>
    </location>
</feature>
<evidence type="ECO:0000313" key="2">
    <source>
        <dbReference type="EMBL" id="PBK66587.1"/>
    </source>
</evidence>
<keyword evidence="3" id="KW-1185">Reference proteome</keyword>